<dbReference type="GeneID" id="112459043"/>
<dbReference type="PANTHER" id="PTHR36299:SF1">
    <property type="entry name" value="DUF4773 DOMAIN-CONTAINING PROTEIN"/>
    <property type="match status" value="1"/>
</dbReference>
<accession>A0A6J1QAJ8</accession>
<protein>
    <submittedName>
        <fullName evidence="3">Uncharacterized protein LOC112459043</fullName>
    </submittedName>
</protein>
<gene>
    <name evidence="3" type="primary">LOC112459043</name>
</gene>
<name>A0A6J1QAJ8_9HYME</name>
<evidence type="ECO:0000259" key="1">
    <source>
        <dbReference type="Pfam" id="PF15998"/>
    </source>
</evidence>
<dbReference type="AlphaFoldDB" id="A0A6J1QAJ8"/>
<dbReference type="RefSeq" id="XP_024878703.1">
    <property type="nucleotide sequence ID" value="XM_025022935.1"/>
</dbReference>
<organism evidence="2 3">
    <name type="scientific">Temnothorax curvispinosus</name>
    <dbReference type="NCBI Taxonomy" id="300111"/>
    <lineage>
        <taxon>Eukaryota</taxon>
        <taxon>Metazoa</taxon>
        <taxon>Ecdysozoa</taxon>
        <taxon>Arthropoda</taxon>
        <taxon>Hexapoda</taxon>
        <taxon>Insecta</taxon>
        <taxon>Pterygota</taxon>
        <taxon>Neoptera</taxon>
        <taxon>Endopterygota</taxon>
        <taxon>Hymenoptera</taxon>
        <taxon>Apocrita</taxon>
        <taxon>Aculeata</taxon>
        <taxon>Formicoidea</taxon>
        <taxon>Formicidae</taxon>
        <taxon>Myrmicinae</taxon>
        <taxon>Temnothorax</taxon>
    </lineage>
</organism>
<evidence type="ECO:0000313" key="2">
    <source>
        <dbReference type="Proteomes" id="UP000504618"/>
    </source>
</evidence>
<evidence type="ECO:0000313" key="3">
    <source>
        <dbReference type="RefSeq" id="XP_024878703.1"/>
    </source>
</evidence>
<dbReference type="Proteomes" id="UP000504618">
    <property type="component" value="Unplaced"/>
</dbReference>
<dbReference type="Pfam" id="PF15998">
    <property type="entry name" value="DUF4773"/>
    <property type="match status" value="1"/>
</dbReference>
<reference evidence="3" key="1">
    <citation type="submission" date="2025-08" db="UniProtKB">
        <authorList>
            <consortium name="RefSeq"/>
        </authorList>
    </citation>
    <scope>IDENTIFICATION</scope>
    <source>
        <tissue evidence="3">Whole body</tissue>
    </source>
</reference>
<keyword evidence="2" id="KW-1185">Reference proteome</keyword>
<sequence length="105" mass="11820">MGAYNDDCKCIKHNCECCKRLEWDAISMYGKVCANTTYLENDGISLSMTYDNFTIYDNKTVSALYPPPICFRGDIIDAVDVEVCLHIDIYGININVRYASGLQEG</sequence>
<dbReference type="InterPro" id="IPR031941">
    <property type="entry name" value="DUF4773"/>
</dbReference>
<proteinExistence type="predicted"/>
<dbReference type="OrthoDB" id="5952164at2759"/>
<feature type="domain" description="DUF4773" evidence="1">
    <location>
        <begin position="8"/>
        <end position="88"/>
    </location>
</feature>
<dbReference type="PANTHER" id="PTHR36299">
    <property type="entry name" value="AGAP008005-PA"/>
    <property type="match status" value="1"/>
</dbReference>